<dbReference type="InterPro" id="IPR011989">
    <property type="entry name" value="ARM-like"/>
</dbReference>
<dbReference type="SUPFAM" id="SSF48371">
    <property type="entry name" value="ARM repeat"/>
    <property type="match status" value="1"/>
</dbReference>
<organism evidence="2 3">
    <name type="scientific">Neovison vison</name>
    <name type="common">American mink</name>
    <name type="synonym">Mustela vison</name>
    <dbReference type="NCBI Taxonomy" id="452646"/>
    <lineage>
        <taxon>Eukaryota</taxon>
        <taxon>Metazoa</taxon>
        <taxon>Chordata</taxon>
        <taxon>Craniata</taxon>
        <taxon>Vertebrata</taxon>
        <taxon>Euteleostomi</taxon>
        <taxon>Mammalia</taxon>
        <taxon>Eutheria</taxon>
        <taxon>Laurasiatheria</taxon>
        <taxon>Carnivora</taxon>
        <taxon>Caniformia</taxon>
        <taxon>Musteloidea</taxon>
        <taxon>Mustelidae</taxon>
        <taxon>Mustelinae</taxon>
        <taxon>Neogale</taxon>
    </lineage>
</organism>
<evidence type="ECO:0000256" key="1">
    <source>
        <dbReference type="SAM" id="MobiDB-lite"/>
    </source>
</evidence>
<sequence length="489" mass="55171">MLQEWKTAWALIIEWHHATVEGLLRGLLDVHDDTRIQAIITCATAALERPRIATSRGDSNKETGKAPSVQVLPEVLQPALEAALEYQNANVRMAAALCQYAIQSHNPLARDVMQSVLSKGNSVDSWAAAQCLALEGDVTYPVIKRIFQQLFNKKNDDTEHQCCMLLSHLHEKTVCSHYRVRGETKLWGTLESEVSSISQSDMKYKLIQMMLSDWSKEVRHAAAQAVGRMKFGKEVYNTIRVKLSQGNFQERVEALSLIGGLQLMTARLLPSFLNCFSDNFMAVRRAACLAAGALQIRDKMVLDCLLNLIQRDPYWKIRAFAIQALGHIGQVSPQLTDLLLWAIHYEESPGVRLEACRSILALDLQGDRVRDTFLDVLLLENHEALHTNQIQTLSQKDLLTQKIFKMERVIGKMKEETKRVYLQPKEGQKPLKLHTFLQETFHASEAPHTKSMVTESSPGPTHKKQKSVITSERSAHCPGKKDYDGAIWI</sequence>
<name>A0A8C7AT21_NEOVI</name>
<proteinExistence type="predicted"/>
<dbReference type="GeneTree" id="ENSGT00390000013207"/>
<dbReference type="Pfam" id="PF13646">
    <property type="entry name" value="HEAT_2"/>
    <property type="match status" value="1"/>
</dbReference>
<dbReference type="GO" id="GO:0016491">
    <property type="term" value="F:oxidoreductase activity"/>
    <property type="evidence" value="ECO:0007669"/>
    <property type="project" value="TreeGrafter"/>
</dbReference>
<protein>
    <recommendedName>
        <fullName evidence="4">HEAT repeat-containing protein 4</fullName>
    </recommendedName>
</protein>
<evidence type="ECO:0000313" key="3">
    <source>
        <dbReference type="Proteomes" id="UP000694425"/>
    </source>
</evidence>
<dbReference type="Ensembl" id="ENSNVIT00000012747.1">
    <property type="protein sequence ID" value="ENSNVIP00000010880.1"/>
    <property type="gene ID" value="ENSNVIG00000008597.1"/>
</dbReference>
<dbReference type="Gene3D" id="1.25.10.10">
    <property type="entry name" value="Leucine-rich Repeat Variant"/>
    <property type="match status" value="1"/>
</dbReference>
<keyword evidence="3" id="KW-1185">Reference proteome</keyword>
<evidence type="ECO:0008006" key="4">
    <source>
        <dbReference type="Google" id="ProtNLM"/>
    </source>
</evidence>
<accession>A0A8C7AT21</accession>
<reference evidence="2" key="2">
    <citation type="submission" date="2025-09" db="UniProtKB">
        <authorList>
            <consortium name="Ensembl"/>
        </authorList>
    </citation>
    <scope>IDENTIFICATION</scope>
</reference>
<feature type="region of interest" description="Disordered" evidence="1">
    <location>
        <begin position="447"/>
        <end position="478"/>
    </location>
</feature>
<dbReference type="InterPro" id="IPR016024">
    <property type="entry name" value="ARM-type_fold"/>
</dbReference>
<dbReference type="PANTHER" id="PTHR12697:SF20">
    <property type="entry name" value="HEAT REPEAT-CONTAINING PROTEIN 4"/>
    <property type="match status" value="1"/>
</dbReference>
<dbReference type="PANTHER" id="PTHR12697">
    <property type="entry name" value="PBS LYASE HEAT-LIKE PROTEIN"/>
    <property type="match status" value="1"/>
</dbReference>
<reference evidence="2" key="1">
    <citation type="submission" date="2025-08" db="UniProtKB">
        <authorList>
            <consortium name="Ensembl"/>
        </authorList>
    </citation>
    <scope>IDENTIFICATION</scope>
</reference>
<dbReference type="AlphaFoldDB" id="A0A8C7AT21"/>
<dbReference type="Proteomes" id="UP000694425">
    <property type="component" value="Unplaced"/>
</dbReference>
<evidence type="ECO:0000313" key="2">
    <source>
        <dbReference type="Ensembl" id="ENSNVIP00000010880.1"/>
    </source>
</evidence>